<accession>A0A0R3MLM7</accession>
<evidence type="ECO:0000256" key="2">
    <source>
        <dbReference type="ARBA" id="ARBA00022617"/>
    </source>
</evidence>
<dbReference type="InterPro" id="IPR051329">
    <property type="entry name" value="NIR_SIR_4Fe-4S"/>
</dbReference>
<keyword evidence="9" id="KW-1185">Reference proteome</keyword>
<dbReference type="GO" id="GO:0046872">
    <property type="term" value="F:metal ion binding"/>
    <property type="evidence" value="ECO:0007669"/>
    <property type="project" value="UniProtKB-KW"/>
</dbReference>
<dbReference type="AlphaFoldDB" id="A0A0R3MLM7"/>
<dbReference type="NCBIfam" id="TIGR02435">
    <property type="entry name" value="CobG"/>
    <property type="match status" value="1"/>
</dbReference>
<dbReference type="InterPro" id="IPR045854">
    <property type="entry name" value="NO2/SO3_Rdtase_4Fe4S_sf"/>
</dbReference>
<evidence type="ECO:0000256" key="4">
    <source>
        <dbReference type="ARBA" id="ARBA00023002"/>
    </source>
</evidence>
<keyword evidence="2" id="KW-0349">Heme</keyword>
<dbReference type="Gene3D" id="3.30.413.10">
    <property type="entry name" value="Sulfite Reductase Hemoprotein, domain 1"/>
    <property type="match status" value="1"/>
</dbReference>
<proteinExistence type="predicted"/>
<keyword evidence="3" id="KW-0479">Metal-binding</keyword>
<dbReference type="PANTHER" id="PTHR32439">
    <property type="entry name" value="FERREDOXIN--NITRITE REDUCTASE, CHLOROPLASTIC"/>
    <property type="match status" value="1"/>
</dbReference>
<keyword evidence="6" id="KW-0411">Iron-sulfur</keyword>
<name>A0A0R3MLM7_9BRAD</name>
<dbReference type="Pfam" id="PF03460">
    <property type="entry name" value="NIR_SIR_ferr"/>
    <property type="match status" value="1"/>
</dbReference>
<organism evidence="8 9">
    <name type="scientific">Bradyrhizobium retamae</name>
    <dbReference type="NCBI Taxonomy" id="1300035"/>
    <lineage>
        <taxon>Bacteria</taxon>
        <taxon>Pseudomonadati</taxon>
        <taxon>Pseudomonadota</taxon>
        <taxon>Alphaproteobacteria</taxon>
        <taxon>Hyphomicrobiales</taxon>
        <taxon>Nitrobacteraceae</taxon>
        <taxon>Bradyrhizobium</taxon>
    </lineage>
</organism>
<dbReference type="GO" id="GO:0016491">
    <property type="term" value="F:oxidoreductase activity"/>
    <property type="evidence" value="ECO:0007669"/>
    <property type="project" value="UniProtKB-KW"/>
</dbReference>
<evidence type="ECO:0000256" key="6">
    <source>
        <dbReference type="ARBA" id="ARBA00023014"/>
    </source>
</evidence>
<evidence type="ECO:0000313" key="9">
    <source>
        <dbReference type="Proteomes" id="UP000052023"/>
    </source>
</evidence>
<evidence type="ECO:0000259" key="7">
    <source>
        <dbReference type="Pfam" id="PF03460"/>
    </source>
</evidence>
<dbReference type="InterPro" id="IPR012798">
    <property type="entry name" value="Cbl_synth_CobG-like"/>
</dbReference>
<comment type="caution">
    <text evidence="8">The sequence shown here is derived from an EMBL/GenBank/DDBJ whole genome shotgun (WGS) entry which is preliminary data.</text>
</comment>
<keyword evidence="4" id="KW-0560">Oxidoreductase</keyword>
<dbReference type="SUPFAM" id="SSF56014">
    <property type="entry name" value="Nitrite and sulphite reductase 4Fe-4S domain-like"/>
    <property type="match status" value="1"/>
</dbReference>
<dbReference type="InterPro" id="IPR005117">
    <property type="entry name" value="NiRdtase/SiRdtase_haem-b_fer"/>
</dbReference>
<protein>
    <submittedName>
        <fullName evidence="8">Precorrin-3B synthase</fullName>
    </submittedName>
</protein>
<dbReference type="Gene3D" id="3.90.480.20">
    <property type="match status" value="1"/>
</dbReference>
<evidence type="ECO:0000256" key="3">
    <source>
        <dbReference type="ARBA" id="ARBA00022723"/>
    </source>
</evidence>
<dbReference type="EMBL" id="LLYA01000176">
    <property type="protein sequence ID" value="KRR20778.1"/>
    <property type="molecule type" value="Genomic_DNA"/>
</dbReference>
<feature type="domain" description="Nitrite/Sulfite reductase ferredoxin-like" evidence="7">
    <location>
        <begin position="16"/>
        <end position="79"/>
    </location>
</feature>
<dbReference type="InterPro" id="IPR036136">
    <property type="entry name" value="Nit/Sulf_reduc_fer-like_dom_sf"/>
</dbReference>
<evidence type="ECO:0000313" key="8">
    <source>
        <dbReference type="EMBL" id="KRR20778.1"/>
    </source>
</evidence>
<dbReference type="SUPFAM" id="SSF55124">
    <property type="entry name" value="Nitrite/Sulfite reductase N-terminal domain-like"/>
    <property type="match status" value="1"/>
</dbReference>
<dbReference type="RefSeq" id="WP_057846106.1">
    <property type="nucleotide sequence ID" value="NZ_LLYA01000176.1"/>
</dbReference>
<reference evidence="8 9" key="1">
    <citation type="submission" date="2014-03" db="EMBL/GenBank/DDBJ databases">
        <title>Bradyrhizobium valentinum sp. nov., isolated from effective nodules of Lupinus mariae-josephae, a lupine endemic of basic-lime soils in Eastern Spain.</title>
        <authorList>
            <person name="Duran D."/>
            <person name="Rey L."/>
            <person name="Navarro A."/>
            <person name="Busquets A."/>
            <person name="Imperial J."/>
            <person name="Ruiz-Argueso T."/>
        </authorList>
    </citation>
    <scope>NUCLEOTIDE SEQUENCE [LARGE SCALE GENOMIC DNA]</scope>
    <source>
        <strain evidence="8 9">Ro19</strain>
    </source>
</reference>
<keyword evidence="5" id="KW-0408">Iron</keyword>
<sequence length="387" mass="40412">MSVVAIKGWCPGALRPMQSGDGLVVRIRPHGGRLDARQAAGIAELAERHGNGLIDLTSRANLQIRGVSDGGLLPLTDVLARLELLDQNPESEARRNVLVTPFWTIGDDTCSIAAELERALASSPLDLPTKFGFAVDDGKERRLAGASADVRIERDLVGELIVRADGQALGRPVRRREAVQVALALAEWFIASGGAKGGRGRMAAHIGTGARPPEALRGHAEPARLLAAPLPGLYPHGAMLGAAFGQVPHSALSYLASHAPALRVTPWRMILAEGLHAVPRCESFITQADDPVLRVVACSGAPRCREAHADTRALAAALAPHIAANVRLHVSGCAKGCAHSAPASITLVATSAGFDLVRGGSTRDAPFLRGLSGTEIVADPSVLMGGH</sequence>
<dbReference type="PANTHER" id="PTHR32439:SF9">
    <property type="entry name" value="BLR3264 PROTEIN"/>
    <property type="match status" value="1"/>
</dbReference>
<gene>
    <name evidence="8" type="ORF">CQ13_32100</name>
</gene>
<evidence type="ECO:0000256" key="1">
    <source>
        <dbReference type="ARBA" id="ARBA00022485"/>
    </source>
</evidence>
<keyword evidence="1" id="KW-0004">4Fe-4S</keyword>
<dbReference type="GO" id="GO:0051539">
    <property type="term" value="F:4 iron, 4 sulfur cluster binding"/>
    <property type="evidence" value="ECO:0007669"/>
    <property type="project" value="UniProtKB-KW"/>
</dbReference>
<evidence type="ECO:0000256" key="5">
    <source>
        <dbReference type="ARBA" id="ARBA00023004"/>
    </source>
</evidence>
<dbReference type="Proteomes" id="UP000052023">
    <property type="component" value="Unassembled WGS sequence"/>
</dbReference>
<dbReference type="OrthoDB" id="7459360at2"/>